<dbReference type="eggNOG" id="COG0438">
    <property type="taxonomic scope" value="Bacteria"/>
</dbReference>
<gene>
    <name evidence="3" type="ORF">PROVRUST_08215</name>
</gene>
<dbReference type="Gene3D" id="3.40.50.2000">
    <property type="entry name" value="Glycogen Phosphorylase B"/>
    <property type="match status" value="2"/>
</dbReference>
<keyword evidence="4" id="KW-1185">Reference proteome</keyword>
<dbReference type="SUPFAM" id="SSF53756">
    <property type="entry name" value="UDP-Glycosyltransferase/glycogen phosphorylase"/>
    <property type="match status" value="1"/>
</dbReference>
<keyword evidence="3" id="KW-0328">Glycosyltransferase</keyword>
<sequence>MPKNMNNKIAIVITKSEIGGAQTWVLELYNILKPTFDVYLITSENGWLTNYFSIENTFIIPELASAKKPSCIFKISKILKKNNIDTVISNSANAGLYARLAKLLKPHNHIYVSHGWSCIYNGGKFKNVFCWIEKSLSLISNTILCVSEQDKKNAMNIIGISENKISVIKNRISPLKRKENVNDRLKALFVGRMIHPKRADLFIEAAKKTPSVDFYLVGDGPLLESFKSQCSDRHKNIFFLGEINNFNTYHDFDIFVLCSDSEGLPMSAIEAGSAGLPLILSDVGGCSELIYYSDGKSNGLLMNNDVDNLLKALTEISENYLAYYNCAQNTRYQFNIESVATEYIKLIQG</sequence>
<name>D1P7J4_9GAMM</name>
<evidence type="ECO:0000259" key="2">
    <source>
        <dbReference type="Pfam" id="PF13439"/>
    </source>
</evidence>
<dbReference type="AlphaFoldDB" id="D1P7J4"/>
<evidence type="ECO:0000313" key="4">
    <source>
        <dbReference type="Proteomes" id="UP000005512"/>
    </source>
</evidence>
<keyword evidence="3" id="KW-0808">Transferase</keyword>
<dbReference type="Proteomes" id="UP000005512">
    <property type="component" value="Unassembled WGS sequence"/>
</dbReference>
<evidence type="ECO:0000313" key="3">
    <source>
        <dbReference type="EMBL" id="EFB70734.1"/>
    </source>
</evidence>
<dbReference type="InterPro" id="IPR028098">
    <property type="entry name" value="Glyco_trans_4-like_N"/>
</dbReference>
<protein>
    <submittedName>
        <fullName evidence="3">Glycosyltransferase, group 1 family protein</fullName>
        <ecNumber evidence="3">2.4.-.-</ecNumber>
    </submittedName>
</protein>
<organism evidence="3 4">
    <name type="scientific">Providencia rustigianii DSM 4541</name>
    <dbReference type="NCBI Taxonomy" id="500637"/>
    <lineage>
        <taxon>Bacteria</taxon>
        <taxon>Pseudomonadati</taxon>
        <taxon>Pseudomonadota</taxon>
        <taxon>Gammaproteobacteria</taxon>
        <taxon>Enterobacterales</taxon>
        <taxon>Morganellaceae</taxon>
        <taxon>Providencia</taxon>
    </lineage>
</organism>
<feature type="domain" description="Glycosyl transferase family 1" evidence="1">
    <location>
        <begin position="177"/>
        <end position="331"/>
    </location>
</feature>
<dbReference type="Pfam" id="PF13439">
    <property type="entry name" value="Glyco_transf_4"/>
    <property type="match status" value="1"/>
</dbReference>
<evidence type="ECO:0000259" key="1">
    <source>
        <dbReference type="Pfam" id="PF00534"/>
    </source>
</evidence>
<proteinExistence type="predicted"/>
<dbReference type="PANTHER" id="PTHR12526">
    <property type="entry name" value="GLYCOSYLTRANSFERASE"/>
    <property type="match status" value="1"/>
</dbReference>
<dbReference type="STRING" id="500637.PROVRUST_08215"/>
<reference evidence="3" key="1">
    <citation type="submission" date="2009-12" db="EMBL/GenBank/DDBJ databases">
        <authorList>
            <person name="Weinstock G."/>
            <person name="Sodergren E."/>
            <person name="Clifton S."/>
            <person name="Fulton L."/>
            <person name="Fulton B."/>
            <person name="Courtney L."/>
            <person name="Fronick C."/>
            <person name="Harrison M."/>
            <person name="Strong C."/>
            <person name="Farmer C."/>
            <person name="Delahaunty K."/>
            <person name="Markovic C."/>
            <person name="Hall O."/>
            <person name="Minx P."/>
            <person name="Tomlinson C."/>
            <person name="Mitreva M."/>
            <person name="Nelson J."/>
            <person name="Hou S."/>
            <person name="Wollam A."/>
            <person name="Pepin K.H."/>
            <person name="Johnson M."/>
            <person name="Bhonagiri V."/>
            <person name="Nash W.E."/>
            <person name="Warren W."/>
            <person name="Chinwalla A."/>
            <person name="Mardis E.R."/>
            <person name="Wilson R.K."/>
        </authorList>
    </citation>
    <scope>NUCLEOTIDE SEQUENCE [LARGE SCALE GENOMIC DNA]</scope>
    <source>
        <strain evidence="3">DSM 4541</strain>
    </source>
</reference>
<accession>D1P7J4</accession>
<dbReference type="GO" id="GO:0016757">
    <property type="term" value="F:glycosyltransferase activity"/>
    <property type="evidence" value="ECO:0007669"/>
    <property type="project" value="UniProtKB-KW"/>
</dbReference>
<dbReference type="EC" id="2.4.-.-" evidence="3"/>
<feature type="domain" description="Glycosyltransferase subfamily 4-like N-terminal" evidence="2">
    <location>
        <begin position="18"/>
        <end position="170"/>
    </location>
</feature>
<dbReference type="PANTHER" id="PTHR12526:SF630">
    <property type="entry name" value="GLYCOSYLTRANSFERASE"/>
    <property type="match status" value="1"/>
</dbReference>
<comment type="caution">
    <text evidence="3">The sequence shown here is derived from an EMBL/GenBank/DDBJ whole genome shotgun (WGS) entry which is preliminary data.</text>
</comment>
<dbReference type="Pfam" id="PF00534">
    <property type="entry name" value="Glycos_transf_1"/>
    <property type="match status" value="1"/>
</dbReference>
<dbReference type="GO" id="GO:1901135">
    <property type="term" value="P:carbohydrate derivative metabolic process"/>
    <property type="evidence" value="ECO:0007669"/>
    <property type="project" value="UniProtKB-ARBA"/>
</dbReference>
<dbReference type="HOGENOM" id="CLU_009583_0_3_6"/>
<dbReference type="EMBL" id="ABXV02000051">
    <property type="protein sequence ID" value="EFB70734.1"/>
    <property type="molecule type" value="Genomic_DNA"/>
</dbReference>
<dbReference type="InterPro" id="IPR001296">
    <property type="entry name" value="Glyco_trans_1"/>
</dbReference>